<accession>A0A195DEC3</accession>
<reference evidence="2 3" key="1">
    <citation type="submission" date="2015-09" db="EMBL/GenBank/DDBJ databases">
        <title>Trachymyrmex cornetzi WGS genome.</title>
        <authorList>
            <person name="Nygaard S."/>
            <person name="Hu H."/>
            <person name="Boomsma J."/>
            <person name="Zhang G."/>
        </authorList>
    </citation>
    <scope>NUCLEOTIDE SEQUENCE [LARGE SCALE GENOMIC DNA]</scope>
    <source>
        <strain evidence="2">Tcor2-1</strain>
        <tissue evidence="2">Whole body</tissue>
    </source>
</reference>
<protein>
    <submittedName>
        <fullName evidence="2">Uncharacterized protein</fullName>
    </submittedName>
</protein>
<organism evidence="2 3">
    <name type="scientific">Trachymyrmex cornetzi</name>
    <dbReference type="NCBI Taxonomy" id="471704"/>
    <lineage>
        <taxon>Eukaryota</taxon>
        <taxon>Metazoa</taxon>
        <taxon>Ecdysozoa</taxon>
        <taxon>Arthropoda</taxon>
        <taxon>Hexapoda</taxon>
        <taxon>Insecta</taxon>
        <taxon>Pterygota</taxon>
        <taxon>Neoptera</taxon>
        <taxon>Endopterygota</taxon>
        <taxon>Hymenoptera</taxon>
        <taxon>Apocrita</taxon>
        <taxon>Aculeata</taxon>
        <taxon>Formicoidea</taxon>
        <taxon>Formicidae</taxon>
        <taxon>Myrmicinae</taxon>
        <taxon>Trachymyrmex</taxon>
    </lineage>
</organism>
<name>A0A195DEC3_9HYME</name>
<dbReference type="Proteomes" id="UP000078492">
    <property type="component" value="Unassembled WGS sequence"/>
</dbReference>
<proteinExistence type="predicted"/>
<dbReference type="EMBL" id="KQ980953">
    <property type="protein sequence ID" value="KYN11182.1"/>
    <property type="molecule type" value="Genomic_DNA"/>
</dbReference>
<evidence type="ECO:0000313" key="2">
    <source>
        <dbReference type="EMBL" id="KYN11182.1"/>
    </source>
</evidence>
<dbReference type="AlphaFoldDB" id="A0A195DEC3"/>
<evidence type="ECO:0000256" key="1">
    <source>
        <dbReference type="SAM" id="MobiDB-lite"/>
    </source>
</evidence>
<gene>
    <name evidence="2" type="ORF">ALC57_16732</name>
</gene>
<feature type="region of interest" description="Disordered" evidence="1">
    <location>
        <begin position="1"/>
        <end position="21"/>
    </location>
</feature>
<evidence type="ECO:0000313" key="3">
    <source>
        <dbReference type="Proteomes" id="UP000078492"/>
    </source>
</evidence>
<sequence>MTLLGDARKVGRMGRKMEEAASAKRVTAVVTGSDYHERENNGEFNMAPRGSFNHLIESPVCLGFPPSSFAPHLVPFSSRRIPSERPIT</sequence>
<keyword evidence="3" id="KW-1185">Reference proteome</keyword>